<sequence length="326" mass="38212">MADGFYSTSNDSDFKLVRDFILRKIVKSNDLLTSTFKVESFDFGSRALEIHNSDSDYDVMIVLEFPYFKDILVRPDQHRPGMYHFDLKDVPYNSFTADNLLDDRCYLLRDSVQTLMQCVLMNAHNHDCKFYRLRYRRKYKRHTIIAESSGRRFSINFVPAIKIHYEKYEWQAIPMEAPGPKRSNGCTFMMIDAKCEISLFKVGGKKIRDAVILLKAMCEAKNLPKIKNYHLVTLANELIDREDLEDLSLEFIFLDLLYDLVDAFENRDLPYNLLEDLNLLTNFNPSQLLVYRDELDSAYSTLRTYPGQESLSYGRCSWHFFGDDSD</sequence>
<feature type="domain" description="Mab-21-like HhH/H2TH-like" evidence="3">
    <location>
        <begin position="208"/>
        <end position="294"/>
    </location>
</feature>
<dbReference type="InterPro" id="IPR046903">
    <property type="entry name" value="Mab-21-like_nuc_Trfase"/>
</dbReference>
<evidence type="ECO:0000313" key="5">
    <source>
        <dbReference type="Proteomes" id="UP000008711"/>
    </source>
</evidence>
<name>B3NSG8_DROER</name>
<dbReference type="EMBL" id="CH954179">
    <property type="protein sequence ID" value="EDV56470.1"/>
    <property type="molecule type" value="Genomic_DNA"/>
</dbReference>
<accession>B3NSG8</accession>
<feature type="domain" description="Mab-21-like nucleotidyltransferase" evidence="2">
    <location>
        <begin position="55"/>
        <end position="181"/>
    </location>
</feature>
<gene>
    <name evidence="4" type="primary">Dere\GG22654</name>
    <name evidence="4" type="synonym">dere_GLEANR_7365</name>
    <name evidence="4" type="synonym">GG22654</name>
    <name evidence="4" type="ORF">Dere_GG22654</name>
</gene>
<dbReference type="Proteomes" id="UP000008711">
    <property type="component" value="Unassembled WGS sequence"/>
</dbReference>
<dbReference type="Pfam" id="PF03281">
    <property type="entry name" value="Mab-21"/>
    <property type="match status" value="1"/>
</dbReference>
<evidence type="ECO:0000313" key="4">
    <source>
        <dbReference type="EMBL" id="EDV56470.1"/>
    </source>
</evidence>
<dbReference type="eggNOG" id="ENOG502S61H">
    <property type="taxonomic scope" value="Eukaryota"/>
</dbReference>
<dbReference type="HOGENOM" id="CLU_068973_0_0_1"/>
<dbReference type="OrthoDB" id="6054650at2759"/>
<evidence type="ECO:0000256" key="1">
    <source>
        <dbReference type="ARBA" id="ARBA00008307"/>
    </source>
</evidence>
<proteinExistence type="inferred from homology"/>
<reference evidence="4 5" key="2">
    <citation type="journal article" date="2008" name="Bioinformatics">
        <title>Assembly reconciliation.</title>
        <authorList>
            <person name="Zimin A.V."/>
            <person name="Smith D.R."/>
            <person name="Sutton G."/>
            <person name="Yorke J.A."/>
        </authorList>
    </citation>
    <scope>NUCLEOTIDE SEQUENCE [LARGE SCALE GENOMIC DNA]</scope>
    <source>
        <strain evidence="4 5">TSC#14021-0224.01</strain>
    </source>
</reference>
<dbReference type="Pfam" id="PF20266">
    <property type="entry name" value="Mab-21_C"/>
    <property type="match status" value="1"/>
</dbReference>
<evidence type="ECO:0000259" key="3">
    <source>
        <dbReference type="Pfam" id="PF20266"/>
    </source>
</evidence>
<protein>
    <submittedName>
        <fullName evidence="4">Uncharacterized protein</fullName>
    </submittedName>
</protein>
<dbReference type="KEGG" id="der:6546982"/>
<dbReference type="Gene3D" id="3.30.460.90">
    <property type="match status" value="1"/>
</dbReference>
<dbReference type="SMART" id="SM01265">
    <property type="entry name" value="Mab-21"/>
    <property type="match status" value="1"/>
</dbReference>
<comment type="similarity">
    <text evidence="1">Belongs to the mab-21 family.</text>
</comment>
<reference evidence="4 5" key="1">
    <citation type="journal article" date="2007" name="Nature">
        <title>Evolution of genes and genomes on the Drosophila phylogeny.</title>
        <authorList>
            <consortium name="Drosophila 12 Genomes Consortium"/>
            <person name="Clark A.G."/>
            <person name="Eisen M.B."/>
            <person name="Smith D.R."/>
            <person name="Bergman C.M."/>
            <person name="Oliver B."/>
            <person name="Markow T.A."/>
            <person name="Kaufman T.C."/>
            <person name="Kellis M."/>
            <person name="Gelbart W."/>
            <person name="Iyer V.N."/>
            <person name="Pollard D.A."/>
            <person name="Sackton T.B."/>
            <person name="Larracuente A.M."/>
            <person name="Singh N.D."/>
            <person name="Abad J.P."/>
            <person name="Abt D.N."/>
            <person name="Adryan B."/>
            <person name="Aguade M."/>
            <person name="Akashi H."/>
            <person name="Anderson W.W."/>
            <person name="Aquadro C.F."/>
            <person name="Ardell D.H."/>
            <person name="Arguello R."/>
            <person name="Artieri C.G."/>
            <person name="Barbash D.A."/>
            <person name="Barker D."/>
            <person name="Barsanti P."/>
            <person name="Batterham P."/>
            <person name="Batzoglou S."/>
            <person name="Begun D."/>
            <person name="Bhutkar A."/>
            <person name="Blanco E."/>
            <person name="Bosak S.A."/>
            <person name="Bradley R.K."/>
            <person name="Brand A.D."/>
            <person name="Brent M.R."/>
            <person name="Brooks A.N."/>
            <person name="Brown R.H."/>
            <person name="Butlin R.K."/>
            <person name="Caggese C."/>
            <person name="Calvi B.R."/>
            <person name="Bernardo de Carvalho A."/>
            <person name="Caspi A."/>
            <person name="Castrezana S."/>
            <person name="Celniker S.E."/>
            <person name="Chang J.L."/>
            <person name="Chapple C."/>
            <person name="Chatterji S."/>
            <person name="Chinwalla A."/>
            <person name="Civetta A."/>
            <person name="Clifton S.W."/>
            <person name="Comeron J.M."/>
            <person name="Costello J.C."/>
            <person name="Coyne J.A."/>
            <person name="Daub J."/>
            <person name="David R.G."/>
            <person name="Delcher A.L."/>
            <person name="Delehaunty K."/>
            <person name="Do C.B."/>
            <person name="Ebling H."/>
            <person name="Edwards K."/>
            <person name="Eickbush T."/>
            <person name="Evans J.D."/>
            <person name="Filipski A."/>
            <person name="Findeiss S."/>
            <person name="Freyhult E."/>
            <person name="Fulton L."/>
            <person name="Fulton R."/>
            <person name="Garcia A.C."/>
            <person name="Gardiner A."/>
            <person name="Garfield D.A."/>
            <person name="Garvin B.E."/>
            <person name="Gibson G."/>
            <person name="Gilbert D."/>
            <person name="Gnerre S."/>
            <person name="Godfrey J."/>
            <person name="Good R."/>
            <person name="Gotea V."/>
            <person name="Gravely B."/>
            <person name="Greenberg A.J."/>
            <person name="Griffiths-Jones S."/>
            <person name="Gross S."/>
            <person name="Guigo R."/>
            <person name="Gustafson E.A."/>
            <person name="Haerty W."/>
            <person name="Hahn M.W."/>
            <person name="Halligan D.L."/>
            <person name="Halpern A.L."/>
            <person name="Halter G.M."/>
            <person name="Han M.V."/>
            <person name="Heger A."/>
            <person name="Hillier L."/>
            <person name="Hinrichs A.S."/>
            <person name="Holmes I."/>
            <person name="Hoskins R.A."/>
            <person name="Hubisz M.J."/>
            <person name="Hultmark D."/>
            <person name="Huntley M.A."/>
            <person name="Jaffe D.B."/>
            <person name="Jagadeeshan S."/>
            <person name="Jeck W.R."/>
            <person name="Johnson J."/>
            <person name="Jones C.D."/>
            <person name="Jordan W.C."/>
            <person name="Karpen G.H."/>
            <person name="Kataoka E."/>
            <person name="Keightley P.D."/>
            <person name="Kheradpour P."/>
            <person name="Kirkness E.F."/>
            <person name="Koerich L.B."/>
            <person name="Kristiansen K."/>
            <person name="Kudrna D."/>
            <person name="Kulathinal R.J."/>
            <person name="Kumar S."/>
            <person name="Kwok R."/>
            <person name="Lander E."/>
            <person name="Langley C.H."/>
            <person name="Lapoint R."/>
            <person name="Lazzaro B.P."/>
            <person name="Lee S.J."/>
            <person name="Levesque L."/>
            <person name="Li R."/>
            <person name="Lin C.F."/>
            <person name="Lin M.F."/>
            <person name="Lindblad-Toh K."/>
            <person name="Llopart A."/>
            <person name="Long M."/>
            <person name="Low L."/>
            <person name="Lozovsky E."/>
            <person name="Lu J."/>
            <person name="Luo M."/>
            <person name="Machado C.A."/>
            <person name="Makalowski W."/>
            <person name="Marzo M."/>
            <person name="Matsuda M."/>
            <person name="Matzkin L."/>
            <person name="McAllister B."/>
            <person name="McBride C.S."/>
            <person name="McKernan B."/>
            <person name="McKernan K."/>
            <person name="Mendez-Lago M."/>
            <person name="Minx P."/>
            <person name="Mollenhauer M.U."/>
            <person name="Montooth K."/>
            <person name="Mount S.M."/>
            <person name="Mu X."/>
            <person name="Myers E."/>
            <person name="Negre B."/>
            <person name="Newfeld S."/>
            <person name="Nielsen R."/>
            <person name="Noor M.A."/>
            <person name="O'Grady P."/>
            <person name="Pachter L."/>
            <person name="Papaceit M."/>
            <person name="Parisi M.J."/>
            <person name="Parisi M."/>
            <person name="Parts L."/>
            <person name="Pedersen J.S."/>
            <person name="Pesole G."/>
            <person name="Phillippy A.M."/>
            <person name="Ponting C.P."/>
            <person name="Pop M."/>
            <person name="Porcelli D."/>
            <person name="Powell J.R."/>
            <person name="Prohaska S."/>
            <person name="Pruitt K."/>
            <person name="Puig M."/>
            <person name="Quesneville H."/>
            <person name="Ram K.R."/>
            <person name="Rand D."/>
            <person name="Rasmussen M.D."/>
            <person name="Reed L.K."/>
            <person name="Reenan R."/>
            <person name="Reily A."/>
            <person name="Remington K.A."/>
            <person name="Rieger T.T."/>
            <person name="Ritchie M.G."/>
            <person name="Robin C."/>
            <person name="Rogers Y.H."/>
            <person name="Rohde C."/>
            <person name="Rozas J."/>
            <person name="Rubenfield M.J."/>
            <person name="Ruiz A."/>
            <person name="Russo S."/>
            <person name="Salzberg S.L."/>
            <person name="Sanchez-Gracia A."/>
            <person name="Saranga D.J."/>
            <person name="Sato H."/>
            <person name="Schaeffer S.W."/>
            <person name="Schatz M.C."/>
            <person name="Schlenke T."/>
            <person name="Schwartz R."/>
            <person name="Segarra C."/>
            <person name="Singh R.S."/>
            <person name="Sirot L."/>
            <person name="Sirota M."/>
            <person name="Sisneros N.B."/>
            <person name="Smith C.D."/>
            <person name="Smith T.F."/>
            <person name="Spieth J."/>
            <person name="Stage D.E."/>
            <person name="Stark A."/>
            <person name="Stephan W."/>
            <person name="Strausberg R.L."/>
            <person name="Strempel S."/>
            <person name="Sturgill D."/>
            <person name="Sutton G."/>
            <person name="Sutton G.G."/>
            <person name="Tao W."/>
            <person name="Teichmann S."/>
            <person name="Tobari Y.N."/>
            <person name="Tomimura Y."/>
            <person name="Tsolas J.M."/>
            <person name="Valente V.L."/>
            <person name="Venter E."/>
            <person name="Venter J.C."/>
            <person name="Vicario S."/>
            <person name="Vieira F.G."/>
            <person name="Vilella A.J."/>
            <person name="Villasante A."/>
            <person name="Walenz B."/>
            <person name="Wang J."/>
            <person name="Wasserman M."/>
            <person name="Watts T."/>
            <person name="Wilson D."/>
            <person name="Wilson R.K."/>
            <person name="Wing R.A."/>
            <person name="Wolfner M.F."/>
            <person name="Wong A."/>
            <person name="Wong G.K."/>
            <person name="Wu C.I."/>
            <person name="Wu G."/>
            <person name="Yamamoto D."/>
            <person name="Yang H.P."/>
            <person name="Yang S.P."/>
            <person name="Yorke J.A."/>
            <person name="Yoshida K."/>
            <person name="Zdobnov E."/>
            <person name="Zhang P."/>
            <person name="Zhang Y."/>
            <person name="Zimin A.V."/>
            <person name="Baldwin J."/>
            <person name="Abdouelleil A."/>
            <person name="Abdulkadir J."/>
            <person name="Abebe A."/>
            <person name="Abera B."/>
            <person name="Abreu J."/>
            <person name="Acer S.C."/>
            <person name="Aftuck L."/>
            <person name="Alexander A."/>
            <person name="An P."/>
            <person name="Anderson E."/>
            <person name="Anderson S."/>
            <person name="Arachi H."/>
            <person name="Azer M."/>
            <person name="Bachantsang P."/>
            <person name="Barry A."/>
            <person name="Bayul T."/>
            <person name="Berlin A."/>
            <person name="Bessette D."/>
            <person name="Bloom T."/>
            <person name="Blye J."/>
            <person name="Boguslavskiy L."/>
            <person name="Bonnet C."/>
            <person name="Boukhgalter B."/>
            <person name="Bourzgui I."/>
            <person name="Brown A."/>
            <person name="Cahill P."/>
            <person name="Channer S."/>
            <person name="Cheshatsang Y."/>
            <person name="Chuda L."/>
            <person name="Citroen M."/>
            <person name="Collymore A."/>
            <person name="Cooke P."/>
            <person name="Costello M."/>
            <person name="D'Aco K."/>
            <person name="Daza R."/>
            <person name="De Haan G."/>
            <person name="DeGray S."/>
            <person name="DeMaso C."/>
            <person name="Dhargay N."/>
            <person name="Dooley K."/>
            <person name="Dooley E."/>
            <person name="Doricent M."/>
            <person name="Dorje P."/>
            <person name="Dorjee K."/>
            <person name="Dupes A."/>
            <person name="Elong R."/>
            <person name="Falk J."/>
            <person name="Farina A."/>
            <person name="Faro S."/>
            <person name="Ferguson D."/>
            <person name="Fisher S."/>
            <person name="Foley C.D."/>
            <person name="Franke A."/>
            <person name="Friedrich D."/>
            <person name="Gadbois L."/>
            <person name="Gearin G."/>
            <person name="Gearin C.R."/>
            <person name="Giannoukos G."/>
            <person name="Goode T."/>
            <person name="Graham J."/>
            <person name="Grandbois E."/>
            <person name="Grewal S."/>
            <person name="Gyaltsen K."/>
            <person name="Hafez N."/>
            <person name="Hagos B."/>
            <person name="Hall J."/>
            <person name="Henson C."/>
            <person name="Hollinger A."/>
            <person name="Honan T."/>
            <person name="Huard M.D."/>
            <person name="Hughes L."/>
            <person name="Hurhula B."/>
            <person name="Husby M.E."/>
            <person name="Kamat A."/>
            <person name="Kanga B."/>
            <person name="Kashin S."/>
            <person name="Khazanovich D."/>
            <person name="Kisner P."/>
            <person name="Lance K."/>
            <person name="Lara M."/>
            <person name="Lee W."/>
            <person name="Lennon N."/>
            <person name="Letendre F."/>
            <person name="LeVine R."/>
            <person name="Lipovsky A."/>
            <person name="Liu X."/>
            <person name="Liu J."/>
            <person name="Liu S."/>
            <person name="Lokyitsang T."/>
            <person name="Lokyitsang Y."/>
            <person name="Lubonja R."/>
            <person name="Lui A."/>
            <person name="MacDonald P."/>
            <person name="Magnisalis V."/>
            <person name="Maru K."/>
            <person name="Matthews C."/>
            <person name="McCusker W."/>
            <person name="McDonough S."/>
            <person name="Mehta T."/>
            <person name="Meldrim J."/>
            <person name="Meneus L."/>
            <person name="Mihai O."/>
            <person name="Mihalev A."/>
            <person name="Mihova T."/>
            <person name="Mittelman R."/>
            <person name="Mlenga V."/>
            <person name="Montmayeur A."/>
            <person name="Mulrain L."/>
            <person name="Navidi A."/>
            <person name="Naylor J."/>
            <person name="Negash T."/>
            <person name="Nguyen T."/>
            <person name="Nguyen N."/>
            <person name="Nicol R."/>
            <person name="Norbu C."/>
            <person name="Norbu N."/>
            <person name="Novod N."/>
            <person name="O'Neill B."/>
            <person name="Osman S."/>
            <person name="Markiewicz E."/>
            <person name="Oyono O.L."/>
            <person name="Patti C."/>
            <person name="Phunkhang P."/>
            <person name="Pierre F."/>
            <person name="Priest M."/>
            <person name="Raghuraman S."/>
            <person name="Rege F."/>
            <person name="Reyes R."/>
            <person name="Rise C."/>
            <person name="Rogov P."/>
            <person name="Ross K."/>
            <person name="Ryan E."/>
            <person name="Settipalli S."/>
            <person name="Shea T."/>
            <person name="Sherpa N."/>
            <person name="Shi L."/>
            <person name="Shih D."/>
            <person name="Sparrow T."/>
            <person name="Spaulding J."/>
            <person name="Stalker J."/>
            <person name="Stange-Thomann N."/>
            <person name="Stavropoulos S."/>
            <person name="Stone C."/>
            <person name="Strader C."/>
            <person name="Tesfaye S."/>
            <person name="Thomson T."/>
            <person name="Thoulutsang Y."/>
            <person name="Thoulutsang D."/>
            <person name="Topham K."/>
            <person name="Topping I."/>
            <person name="Tsamla T."/>
            <person name="Vassiliev H."/>
            <person name="Vo A."/>
            <person name="Wangchuk T."/>
            <person name="Wangdi T."/>
            <person name="Weiand M."/>
            <person name="Wilkinson J."/>
            <person name="Wilson A."/>
            <person name="Yadav S."/>
            <person name="Young G."/>
            <person name="Yu Q."/>
            <person name="Zembek L."/>
            <person name="Zhong D."/>
            <person name="Zimmer A."/>
            <person name="Zwirko Z."/>
            <person name="Jaffe D.B."/>
            <person name="Alvarez P."/>
            <person name="Brockman W."/>
            <person name="Butler J."/>
            <person name="Chin C."/>
            <person name="Gnerre S."/>
            <person name="Grabherr M."/>
            <person name="Kleber M."/>
            <person name="Mauceli E."/>
            <person name="MacCallum I."/>
        </authorList>
    </citation>
    <scope>NUCLEOTIDE SEQUENCE [LARGE SCALE GENOMIC DNA]</scope>
    <source>
        <strain evidence="4 5">TSC#14021-0224.01</strain>
    </source>
</reference>
<dbReference type="Gene3D" id="1.10.1410.40">
    <property type="match status" value="1"/>
</dbReference>
<organism evidence="4 5">
    <name type="scientific">Drosophila erecta</name>
    <name type="common">Fruit fly</name>
    <dbReference type="NCBI Taxonomy" id="7220"/>
    <lineage>
        <taxon>Eukaryota</taxon>
        <taxon>Metazoa</taxon>
        <taxon>Ecdysozoa</taxon>
        <taxon>Arthropoda</taxon>
        <taxon>Hexapoda</taxon>
        <taxon>Insecta</taxon>
        <taxon>Pterygota</taxon>
        <taxon>Neoptera</taxon>
        <taxon>Endopterygota</taxon>
        <taxon>Diptera</taxon>
        <taxon>Brachycera</taxon>
        <taxon>Muscomorpha</taxon>
        <taxon>Ephydroidea</taxon>
        <taxon>Drosophilidae</taxon>
        <taxon>Drosophila</taxon>
        <taxon>Sophophora</taxon>
    </lineage>
</organism>
<dbReference type="OMA" id="YERCSWH"/>
<dbReference type="InterPro" id="IPR024810">
    <property type="entry name" value="MAB21L/cGLR"/>
</dbReference>
<keyword evidence="5" id="KW-1185">Reference proteome</keyword>
<evidence type="ECO:0000259" key="2">
    <source>
        <dbReference type="Pfam" id="PF03281"/>
    </source>
</evidence>
<dbReference type="InterPro" id="IPR046906">
    <property type="entry name" value="Mab-21_HhH/H2TH-like"/>
</dbReference>
<dbReference type="AlphaFoldDB" id="B3NSG8"/>
<dbReference type="PhylomeDB" id="B3NSG8"/>